<feature type="domain" description="Transcriptional regulator TbsP-like C-terminal" evidence="2">
    <location>
        <begin position="79"/>
        <end position="183"/>
    </location>
</feature>
<sequence>MNSKIKEILEQHNATLYLTEEPSLPTTVIDGNQAHYYVRMGNVRRFVKLSDDEIGSILTDEFESLLEAASRVDIDTPVWSELLAKLESVVGLQTRSEFEQLIEAAKLEEMDSLDAVSVALIAAAQSGALSYDLGKWAEETGVASKATISRRKTALETDGVIYTEKVPVEVGRPRQRLLLADDISAVRIDTAEVDVSRKESTEPRLAEDEPDSTTVSEQGNQKQESDQDEITSAIEQEIQDVISSE</sequence>
<feature type="compositionally biased region" description="Basic and acidic residues" evidence="1">
    <location>
        <begin position="194"/>
        <end position="207"/>
    </location>
</feature>
<reference evidence="3 4" key="1">
    <citation type="journal article" date="2014" name="PLoS Genet.">
        <title>Phylogenetically driven sequencing of extremely halophilic archaea reveals strategies for static and dynamic osmo-response.</title>
        <authorList>
            <person name="Becker E.A."/>
            <person name="Seitzer P.M."/>
            <person name="Tritt A."/>
            <person name="Larsen D."/>
            <person name="Krusor M."/>
            <person name="Yao A.I."/>
            <person name="Wu D."/>
            <person name="Madern D."/>
            <person name="Eisen J.A."/>
            <person name="Darling A.E."/>
            <person name="Facciotti M.T."/>
        </authorList>
    </citation>
    <scope>NUCLEOTIDE SEQUENCE [LARGE SCALE GENOMIC DNA]</scope>
    <source>
        <strain evidence="3 4">JCM 9100</strain>
    </source>
</reference>
<proteinExistence type="predicted"/>
<evidence type="ECO:0000313" key="3">
    <source>
        <dbReference type="EMBL" id="ELZ48324.1"/>
    </source>
</evidence>
<name>M0EPI1_9EURY</name>
<dbReference type="AlphaFoldDB" id="M0EPI1"/>
<feature type="region of interest" description="Disordered" evidence="1">
    <location>
        <begin position="193"/>
        <end position="230"/>
    </location>
</feature>
<protein>
    <recommendedName>
        <fullName evidence="2">Transcriptional regulator TbsP-like C-terminal domain-containing protein</fullName>
    </recommendedName>
</protein>
<dbReference type="InterPro" id="IPR056163">
    <property type="entry name" value="TbsP_C"/>
</dbReference>
<feature type="compositionally biased region" description="Polar residues" evidence="1">
    <location>
        <begin position="212"/>
        <end position="222"/>
    </location>
</feature>
<evidence type="ECO:0000313" key="4">
    <source>
        <dbReference type="Proteomes" id="UP000011526"/>
    </source>
</evidence>
<evidence type="ECO:0000256" key="1">
    <source>
        <dbReference type="SAM" id="MobiDB-lite"/>
    </source>
</evidence>
<comment type="caution">
    <text evidence="3">The sequence shown here is derived from an EMBL/GenBank/DDBJ whole genome shotgun (WGS) entry which is preliminary data.</text>
</comment>
<evidence type="ECO:0000259" key="2">
    <source>
        <dbReference type="Pfam" id="PF23336"/>
    </source>
</evidence>
<gene>
    <name evidence="3" type="ORF">C465_09505</name>
</gene>
<accession>M0EPI1</accession>
<keyword evidence="4" id="KW-1185">Reference proteome</keyword>
<organism evidence="3 4">
    <name type="scientific">Halorubrum distributum JCM 9100</name>
    <dbReference type="NCBI Taxonomy" id="1227467"/>
    <lineage>
        <taxon>Archaea</taxon>
        <taxon>Methanobacteriati</taxon>
        <taxon>Methanobacteriota</taxon>
        <taxon>Stenosarchaea group</taxon>
        <taxon>Halobacteria</taxon>
        <taxon>Halobacteriales</taxon>
        <taxon>Haloferacaceae</taxon>
        <taxon>Halorubrum</taxon>
        <taxon>Halorubrum distributum group</taxon>
    </lineage>
</organism>
<dbReference type="Proteomes" id="UP000011526">
    <property type="component" value="Unassembled WGS sequence"/>
</dbReference>
<dbReference type="Pfam" id="PF23336">
    <property type="entry name" value="HTH_TbsP_C"/>
    <property type="match status" value="1"/>
</dbReference>
<dbReference type="EMBL" id="AOJM01000056">
    <property type="protein sequence ID" value="ELZ48324.1"/>
    <property type="molecule type" value="Genomic_DNA"/>
</dbReference>